<gene>
    <name evidence="5" type="ORF">IQ35_03996</name>
</gene>
<proteinExistence type="predicted"/>
<dbReference type="EMBL" id="VLKK01000044">
    <property type="protein sequence ID" value="TWH87505.1"/>
    <property type="molecule type" value="Genomic_DNA"/>
</dbReference>
<keyword evidence="6" id="KW-1185">Reference proteome</keyword>
<dbReference type="SUPFAM" id="SSF53756">
    <property type="entry name" value="UDP-Glycosyltransferase/glycogen phosphorylase"/>
    <property type="match status" value="1"/>
</dbReference>
<accession>A0A562JWZ5</accession>
<reference evidence="5 6" key="1">
    <citation type="journal article" date="2015" name="Stand. Genomic Sci.">
        <title>Genomic Encyclopedia of Bacterial and Archaeal Type Strains, Phase III: the genomes of soil and plant-associated and newly described type strains.</title>
        <authorList>
            <person name="Whitman W.B."/>
            <person name="Woyke T."/>
            <person name="Klenk H.P."/>
            <person name="Zhou Y."/>
            <person name="Lilburn T.G."/>
            <person name="Beck B.J."/>
            <person name="De Vos P."/>
            <person name="Vandamme P."/>
            <person name="Eisen J.A."/>
            <person name="Garrity G."/>
            <person name="Hugenholtz P."/>
            <person name="Kyrpides N.C."/>
        </authorList>
    </citation>
    <scope>NUCLEOTIDE SEQUENCE [LARGE SCALE GENOMIC DNA]</scope>
    <source>
        <strain evidence="5 6">CGMCC 1.7748</strain>
    </source>
</reference>
<organism evidence="5 6">
    <name type="scientific">Sphingobium wenxiniae (strain DSM 21828 / CGMCC 1.7748 / JZ-1)</name>
    <dbReference type="NCBI Taxonomy" id="595605"/>
    <lineage>
        <taxon>Bacteria</taxon>
        <taxon>Pseudomonadati</taxon>
        <taxon>Pseudomonadota</taxon>
        <taxon>Alphaproteobacteria</taxon>
        <taxon>Sphingomonadales</taxon>
        <taxon>Sphingomonadaceae</taxon>
        <taxon>Sphingobium</taxon>
    </lineage>
</organism>
<sequence>MKGAAEHRTALPVCFPFTGDVVGGSHFSVLGLVENLDPARYVPVIVPQFRDGAVASLFRDHGIRTETPLRWTELPYDRSVTPWTIAQVAKDIPGQMRYLRSRPYPIVHTNDGRTHATWALAARLSGARLLWHQRGDPGAAGLRLAAPLLANQVVAVSQFASPRPGLWSAARKARVVHSAFATDVEEDRAGARAHLIDELGCDPRTVFIGFFGAFIPRKRPTLFIDAIAELAARDLPRPVMGLLFGEAYDGGRTERELEDHARRRGAGHIVRQMGFRTPGTRWLAACDLLLVSAHGEPFGRTLIEAMLVGTPVVATASGGNIEALCEGRIGVLVPPEDAGALANGAQALIKRPEMARTLAATAMASAKSRFGDRVHAERIMAVYDEMLRIPLPDPATRSVTPPVPAKARSLRSEATS</sequence>
<dbReference type="AlphaFoldDB" id="A0A562JWZ5"/>
<dbReference type="GO" id="GO:0016757">
    <property type="term" value="F:glycosyltransferase activity"/>
    <property type="evidence" value="ECO:0007669"/>
    <property type="project" value="UniProtKB-KW"/>
</dbReference>
<evidence type="ECO:0000259" key="4">
    <source>
        <dbReference type="Pfam" id="PF00534"/>
    </source>
</evidence>
<dbReference type="RefSeq" id="WP_145076055.1">
    <property type="nucleotide sequence ID" value="NZ_JACIIY010000064.1"/>
</dbReference>
<dbReference type="PANTHER" id="PTHR12526">
    <property type="entry name" value="GLYCOSYLTRANSFERASE"/>
    <property type="match status" value="1"/>
</dbReference>
<comment type="caution">
    <text evidence="5">The sequence shown here is derived from an EMBL/GenBank/DDBJ whole genome shotgun (WGS) entry which is preliminary data.</text>
</comment>
<name>A0A562JWZ5_SPHWJ</name>
<dbReference type="InterPro" id="IPR001296">
    <property type="entry name" value="Glyco_trans_1"/>
</dbReference>
<protein>
    <submittedName>
        <fullName evidence="5">Glycosyltransferase involved in cell wall biosynthesis</fullName>
    </submittedName>
</protein>
<dbReference type="Proteomes" id="UP000316624">
    <property type="component" value="Unassembled WGS sequence"/>
</dbReference>
<dbReference type="Pfam" id="PF00534">
    <property type="entry name" value="Glycos_transf_1"/>
    <property type="match status" value="1"/>
</dbReference>
<evidence type="ECO:0000256" key="1">
    <source>
        <dbReference type="ARBA" id="ARBA00022676"/>
    </source>
</evidence>
<dbReference type="Gene3D" id="3.40.50.2000">
    <property type="entry name" value="Glycogen Phosphorylase B"/>
    <property type="match status" value="2"/>
</dbReference>
<evidence type="ECO:0000313" key="5">
    <source>
        <dbReference type="EMBL" id="TWH87505.1"/>
    </source>
</evidence>
<evidence type="ECO:0000256" key="2">
    <source>
        <dbReference type="ARBA" id="ARBA00022679"/>
    </source>
</evidence>
<keyword evidence="2 5" id="KW-0808">Transferase</keyword>
<evidence type="ECO:0000256" key="3">
    <source>
        <dbReference type="SAM" id="MobiDB-lite"/>
    </source>
</evidence>
<dbReference type="CDD" id="cd03801">
    <property type="entry name" value="GT4_PimA-like"/>
    <property type="match status" value="1"/>
</dbReference>
<feature type="domain" description="Glycosyl transferase family 1" evidence="4">
    <location>
        <begin position="202"/>
        <end position="360"/>
    </location>
</feature>
<keyword evidence="1" id="KW-0328">Glycosyltransferase</keyword>
<dbReference type="PANTHER" id="PTHR12526:SF510">
    <property type="entry name" value="D-INOSITOL 3-PHOSPHATE GLYCOSYLTRANSFERASE"/>
    <property type="match status" value="1"/>
</dbReference>
<evidence type="ECO:0000313" key="6">
    <source>
        <dbReference type="Proteomes" id="UP000316624"/>
    </source>
</evidence>
<feature type="region of interest" description="Disordered" evidence="3">
    <location>
        <begin position="393"/>
        <end position="416"/>
    </location>
</feature>